<feature type="compositionally biased region" description="Polar residues" evidence="1">
    <location>
        <begin position="484"/>
        <end position="497"/>
    </location>
</feature>
<evidence type="ECO:0000313" key="3">
    <source>
        <dbReference type="Proteomes" id="UP000092666"/>
    </source>
</evidence>
<gene>
    <name evidence="2" type="ORF">I316_03181</name>
</gene>
<feature type="region of interest" description="Disordered" evidence="1">
    <location>
        <begin position="378"/>
        <end position="419"/>
    </location>
</feature>
<feature type="compositionally biased region" description="Low complexity" evidence="1">
    <location>
        <begin position="65"/>
        <end position="117"/>
    </location>
</feature>
<organism evidence="2 3">
    <name type="scientific">Kwoniella heveanensis BCC8398</name>
    <dbReference type="NCBI Taxonomy" id="1296120"/>
    <lineage>
        <taxon>Eukaryota</taxon>
        <taxon>Fungi</taxon>
        <taxon>Dikarya</taxon>
        <taxon>Basidiomycota</taxon>
        <taxon>Agaricomycotina</taxon>
        <taxon>Tremellomycetes</taxon>
        <taxon>Tremellales</taxon>
        <taxon>Cryptococcaceae</taxon>
        <taxon>Kwoniella</taxon>
    </lineage>
</organism>
<feature type="region of interest" description="Disordered" evidence="1">
    <location>
        <begin position="615"/>
        <end position="697"/>
    </location>
</feature>
<name>A0A1B9GVS8_9TREE</name>
<evidence type="ECO:0000256" key="1">
    <source>
        <dbReference type="SAM" id="MobiDB-lite"/>
    </source>
</evidence>
<feature type="region of interest" description="Disordered" evidence="1">
    <location>
        <begin position="469"/>
        <end position="527"/>
    </location>
</feature>
<feature type="region of interest" description="Disordered" evidence="1">
    <location>
        <begin position="1"/>
        <end position="130"/>
    </location>
</feature>
<feature type="compositionally biased region" description="Pro residues" evidence="1">
    <location>
        <begin position="17"/>
        <end position="33"/>
    </location>
</feature>
<evidence type="ECO:0000313" key="2">
    <source>
        <dbReference type="EMBL" id="OCF35140.1"/>
    </source>
</evidence>
<dbReference type="Proteomes" id="UP000092666">
    <property type="component" value="Unassembled WGS sequence"/>
</dbReference>
<feature type="compositionally biased region" description="Polar residues" evidence="1">
    <location>
        <begin position="507"/>
        <end position="517"/>
    </location>
</feature>
<protein>
    <submittedName>
        <fullName evidence="2">Uncharacterized protein</fullName>
    </submittedName>
</protein>
<dbReference type="OrthoDB" id="2586106at2759"/>
<reference evidence="2 3" key="1">
    <citation type="submission" date="2013-07" db="EMBL/GenBank/DDBJ databases">
        <title>The Genome Sequence of Cryptococcus heveanensis BCC8398.</title>
        <authorList>
            <consortium name="The Broad Institute Genome Sequencing Platform"/>
            <person name="Cuomo C."/>
            <person name="Litvintseva A."/>
            <person name="Chen Y."/>
            <person name="Heitman J."/>
            <person name="Sun S."/>
            <person name="Springer D."/>
            <person name="Dromer F."/>
            <person name="Young S.K."/>
            <person name="Zeng Q."/>
            <person name="Gargeya S."/>
            <person name="Fitzgerald M."/>
            <person name="Abouelleil A."/>
            <person name="Alvarado L."/>
            <person name="Berlin A.M."/>
            <person name="Chapman S.B."/>
            <person name="Dewar J."/>
            <person name="Goldberg J."/>
            <person name="Griggs A."/>
            <person name="Gujja S."/>
            <person name="Hansen M."/>
            <person name="Howarth C."/>
            <person name="Imamovic A."/>
            <person name="Larimer J."/>
            <person name="McCowan C."/>
            <person name="Murphy C."/>
            <person name="Pearson M."/>
            <person name="Priest M."/>
            <person name="Roberts A."/>
            <person name="Saif S."/>
            <person name="Shea T."/>
            <person name="Sykes S."/>
            <person name="Wortman J."/>
            <person name="Nusbaum C."/>
            <person name="Birren B."/>
        </authorList>
    </citation>
    <scope>NUCLEOTIDE SEQUENCE [LARGE SCALE GENOMIC DNA]</scope>
    <source>
        <strain evidence="2 3">BCC8398</strain>
    </source>
</reference>
<keyword evidence="3" id="KW-1185">Reference proteome</keyword>
<feature type="compositionally biased region" description="Polar residues" evidence="1">
    <location>
        <begin position="394"/>
        <end position="407"/>
    </location>
</feature>
<proteinExistence type="predicted"/>
<reference evidence="3" key="2">
    <citation type="submission" date="2013-12" db="EMBL/GenBank/DDBJ databases">
        <title>Evolution of pathogenesis and genome organization in the Tremellales.</title>
        <authorList>
            <person name="Cuomo C."/>
            <person name="Litvintseva A."/>
            <person name="Heitman J."/>
            <person name="Chen Y."/>
            <person name="Sun S."/>
            <person name="Springer D."/>
            <person name="Dromer F."/>
            <person name="Young S."/>
            <person name="Zeng Q."/>
            <person name="Chapman S."/>
            <person name="Gujja S."/>
            <person name="Saif S."/>
            <person name="Birren B."/>
        </authorList>
    </citation>
    <scope>NUCLEOTIDE SEQUENCE [LARGE SCALE GENOMIC DNA]</scope>
    <source>
        <strain evidence="3">BCC8398</strain>
    </source>
</reference>
<sequence length="776" mass="84454">MSFPQSLPTVPPLAIQPSPPTPGVVPPTAPLVPQPVDEREQEPNANLHSLPPPHPPLTKINTDPSSHSQSASAGGPSPSSAHSASSRLSDTGSTSSKLISPSSTSPGSTQQRTSTSRSNRHRPFSPDLPNRDALYLFSNFSSYMRSPNEGSEGVKAEDFKDTIRLLEHARALASNPSSNVHILHLKYRFQGQTNTFRSPYFSGDYQLPLNYRDSIGRLRNPVPQPFSVLHDPVVKIDYMENGVFEPLPAQAVFSHIAKMCQPPPRIIVISYVYSKVIENHLASLSTWALTSSPPSYVFSPLETRIREPQPLHVALHHAIPMSMYAWPLDGSAMTPSTGNSFTTTPPYESAAAPNGVGGPSYGLTPTAPYQSPFSARVRRRYASQAQLHTRRASHTSGTGTVQSGKLNDSTSTDDEKEDDLSPILITRRISGAESPTDIVDRYYARSQADKLLRQYPADPVASLTVISSSPPARPLSAQPRPQPQLFSQLSPASNSKRGLTRARSEYSMRSPTTTDSPPASHPPPVDRIPLWHLAPGVGVLHGSTSASIRIKLTDFSAINLVGDGGEIESKAFTKEFRKSEIRDMGIKTSPLNVTDLAVDPISMNMGLALLEQPISRPSSTAPTPIGIPGKSDNVSTGGIKPTPPEEGGRAKPKLPIQHLTPPDPKIRSLNTRRADPSHSSQSQIQNHSWPAPVSRVPGWRKGRKEMMEDTLDEMDLGYTAEKVQMQAVDEITRKITEMEVREERGGKPSSCQGEGELNGRVELIDLLMSIDDERTE</sequence>
<accession>A0A1B9GVS8</accession>
<dbReference type="EMBL" id="KI669500">
    <property type="protein sequence ID" value="OCF35140.1"/>
    <property type="molecule type" value="Genomic_DNA"/>
</dbReference>
<dbReference type="AlphaFoldDB" id="A0A1B9GVS8"/>
<feature type="compositionally biased region" description="Low complexity" evidence="1">
    <location>
        <begin position="677"/>
        <end position="688"/>
    </location>
</feature>